<feature type="region of interest" description="Disordered" evidence="1">
    <location>
        <begin position="20"/>
        <end position="91"/>
    </location>
</feature>
<sequence length="91" mass="9220">MRLTYLAVPFAVLMLAGCGNEDDTASNVHNEPVPAAGQEYETPDEPRNMPPAPNTDATPRTDGATGRGTESGGATGDVTDPATGSGTGTTQ</sequence>
<evidence type="ECO:0000313" key="4">
    <source>
        <dbReference type="Proteomes" id="UP000633263"/>
    </source>
</evidence>
<accession>A0ABQ2CSQ7</accession>
<keyword evidence="4" id="KW-1185">Reference proteome</keyword>
<reference evidence="4" key="1">
    <citation type="journal article" date="2019" name="Int. J. Syst. Evol. Microbiol.">
        <title>The Global Catalogue of Microorganisms (GCM) 10K type strain sequencing project: providing services to taxonomists for standard genome sequencing and annotation.</title>
        <authorList>
            <consortium name="The Broad Institute Genomics Platform"/>
            <consortium name="The Broad Institute Genome Sequencing Center for Infectious Disease"/>
            <person name="Wu L."/>
            <person name="Ma J."/>
        </authorList>
    </citation>
    <scope>NUCLEOTIDE SEQUENCE [LARGE SCALE GENOMIC DNA]</scope>
    <source>
        <strain evidence="4">JCM 11590</strain>
    </source>
</reference>
<name>A0ABQ2CSQ7_9GAMM</name>
<dbReference type="Proteomes" id="UP000633263">
    <property type="component" value="Unassembled WGS sequence"/>
</dbReference>
<evidence type="ECO:0000313" key="3">
    <source>
        <dbReference type="EMBL" id="GGI98671.1"/>
    </source>
</evidence>
<feature type="compositionally biased region" description="Gly residues" evidence="1">
    <location>
        <begin position="65"/>
        <end position="75"/>
    </location>
</feature>
<evidence type="ECO:0000256" key="2">
    <source>
        <dbReference type="SAM" id="SignalP"/>
    </source>
</evidence>
<protein>
    <recommendedName>
        <fullName evidence="5">Lipoprotein</fullName>
    </recommendedName>
</protein>
<dbReference type="EMBL" id="BMNN01000002">
    <property type="protein sequence ID" value="GGI98671.1"/>
    <property type="molecule type" value="Genomic_DNA"/>
</dbReference>
<dbReference type="RefSeq" id="WP_188635917.1">
    <property type="nucleotide sequence ID" value="NZ_BMNN01000002.1"/>
</dbReference>
<feature type="compositionally biased region" description="Polar residues" evidence="1">
    <location>
        <begin position="82"/>
        <end position="91"/>
    </location>
</feature>
<dbReference type="PROSITE" id="PS51257">
    <property type="entry name" value="PROKAR_LIPOPROTEIN"/>
    <property type="match status" value="1"/>
</dbReference>
<comment type="caution">
    <text evidence="3">The sequence shown here is derived from an EMBL/GenBank/DDBJ whole genome shotgun (WGS) entry which is preliminary data.</text>
</comment>
<feature type="signal peptide" evidence="2">
    <location>
        <begin position="1"/>
        <end position="21"/>
    </location>
</feature>
<evidence type="ECO:0000256" key="1">
    <source>
        <dbReference type="SAM" id="MobiDB-lite"/>
    </source>
</evidence>
<organism evidence="3 4">
    <name type="scientific">Halopseudomonas pertucinogena</name>
    <dbReference type="NCBI Taxonomy" id="86175"/>
    <lineage>
        <taxon>Bacteria</taxon>
        <taxon>Pseudomonadati</taxon>
        <taxon>Pseudomonadota</taxon>
        <taxon>Gammaproteobacteria</taxon>
        <taxon>Pseudomonadales</taxon>
        <taxon>Pseudomonadaceae</taxon>
        <taxon>Halopseudomonas</taxon>
    </lineage>
</organism>
<gene>
    <name evidence="3" type="ORF">GCM10009083_14240</name>
</gene>
<keyword evidence="2" id="KW-0732">Signal</keyword>
<feature type="chain" id="PRO_5046890803" description="Lipoprotein" evidence="2">
    <location>
        <begin position="22"/>
        <end position="91"/>
    </location>
</feature>
<evidence type="ECO:0008006" key="5">
    <source>
        <dbReference type="Google" id="ProtNLM"/>
    </source>
</evidence>
<proteinExistence type="predicted"/>